<organism evidence="1 2">
    <name type="scientific">Rhododendron molle</name>
    <name type="common">Chinese azalea</name>
    <name type="synonym">Azalea mollis</name>
    <dbReference type="NCBI Taxonomy" id="49168"/>
    <lineage>
        <taxon>Eukaryota</taxon>
        <taxon>Viridiplantae</taxon>
        <taxon>Streptophyta</taxon>
        <taxon>Embryophyta</taxon>
        <taxon>Tracheophyta</taxon>
        <taxon>Spermatophyta</taxon>
        <taxon>Magnoliopsida</taxon>
        <taxon>eudicotyledons</taxon>
        <taxon>Gunneridae</taxon>
        <taxon>Pentapetalae</taxon>
        <taxon>asterids</taxon>
        <taxon>Ericales</taxon>
        <taxon>Ericaceae</taxon>
        <taxon>Ericoideae</taxon>
        <taxon>Rhodoreae</taxon>
        <taxon>Rhododendron</taxon>
    </lineage>
</organism>
<evidence type="ECO:0000313" key="1">
    <source>
        <dbReference type="EMBL" id="KAI8563534.1"/>
    </source>
</evidence>
<dbReference type="EMBL" id="CM046390">
    <property type="protein sequence ID" value="KAI8563534.1"/>
    <property type="molecule type" value="Genomic_DNA"/>
</dbReference>
<evidence type="ECO:0000313" key="2">
    <source>
        <dbReference type="Proteomes" id="UP001062846"/>
    </source>
</evidence>
<sequence>MGCFFCHLFLYAWFEWTLIAVTKESGVVYVVKLYPAGATTNSQDGVTDLFGKCLPVLKEMMKQNMSLLAVWRVGKGFRSFASGYKNDVALLEDPPLIVSFRV</sequence>
<reference evidence="1" key="1">
    <citation type="submission" date="2022-02" db="EMBL/GenBank/DDBJ databases">
        <title>Plant Genome Project.</title>
        <authorList>
            <person name="Zhang R.-G."/>
        </authorList>
    </citation>
    <scope>NUCLEOTIDE SEQUENCE</scope>
    <source>
        <strain evidence="1">AT1</strain>
    </source>
</reference>
<dbReference type="Proteomes" id="UP001062846">
    <property type="component" value="Chromosome 3"/>
</dbReference>
<gene>
    <name evidence="1" type="ORF">RHMOL_Rhmol03G0118000</name>
</gene>
<comment type="caution">
    <text evidence="1">The sequence shown here is derived from an EMBL/GenBank/DDBJ whole genome shotgun (WGS) entry which is preliminary data.</text>
</comment>
<protein>
    <submittedName>
        <fullName evidence="1">Uncharacterized protein</fullName>
    </submittedName>
</protein>
<name>A0ACC0PEC7_RHOML</name>
<accession>A0ACC0PEC7</accession>
<proteinExistence type="predicted"/>
<keyword evidence="2" id="KW-1185">Reference proteome</keyword>